<keyword evidence="8" id="KW-1185">Reference proteome</keyword>
<dbReference type="InterPro" id="IPR050090">
    <property type="entry name" value="Tyrosine_recombinase_XerCD"/>
</dbReference>
<dbReference type="PROSITE" id="PS51900">
    <property type="entry name" value="CB"/>
    <property type="match status" value="1"/>
</dbReference>
<feature type="domain" description="Core-binding (CB)" evidence="6">
    <location>
        <begin position="81"/>
        <end position="170"/>
    </location>
</feature>
<evidence type="ECO:0000256" key="1">
    <source>
        <dbReference type="ARBA" id="ARBA00022908"/>
    </source>
</evidence>
<dbReference type="PANTHER" id="PTHR30349:SF91">
    <property type="entry name" value="INTA PROTEIN"/>
    <property type="match status" value="1"/>
</dbReference>
<dbReference type="InterPro" id="IPR010998">
    <property type="entry name" value="Integrase_recombinase_N"/>
</dbReference>
<dbReference type="Proteomes" id="UP000006461">
    <property type="component" value="Chromosome"/>
</dbReference>
<evidence type="ECO:0000256" key="2">
    <source>
        <dbReference type="ARBA" id="ARBA00023125"/>
    </source>
</evidence>
<reference evidence="7 8" key="1">
    <citation type="journal article" date="2012" name="J. Bacteriol.">
        <title>Genome Sequence of Radiation-Resistant Modestobacter marinus Strain BC501, a Representative Actinobacterium That Thrives on Calcareous Stone Surfaces.</title>
        <authorList>
            <person name="Normand P."/>
            <person name="Gury J."/>
            <person name="Pujic P."/>
            <person name="Chouaia B."/>
            <person name="Crotti E."/>
            <person name="Brusetti L."/>
            <person name="Daffonchio D."/>
            <person name="Vacherie B."/>
            <person name="Barbe V."/>
            <person name="Medigue C."/>
            <person name="Calteau A."/>
            <person name="Ghodhbane-Gtari F."/>
            <person name="Essoussi I."/>
            <person name="Nouioui I."/>
            <person name="Abbassi-Ghozzi I."/>
            <person name="Gtari M."/>
        </authorList>
    </citation>
    <scope>NUCLEOTIDE SEQUENCE [LARGE SCALE GENOMIC DNA]</scope>
    <source>
        <strain evidence="8">BC 501</strain>
    </source>
</reference>
<dbReference type="InterPro" id="IPR002104">
    <property type="entry name" value="Integrase_catalytic"/>
</dbReference>
<dbReference type="CDD" id="cd01189">
    <property type="entry name" value="INT_ICEBs1_C_like"/>
    <property type="match status" value="1"/>
</dbReference>
<accession>I4ES05</accession>
<evidence type="ECO:0000313" key="7">
    <source>
        <dbReference type="EMBL" id="CCH86168.1"/>
    </source>
</evidence>
<dbReference type="PANTHER" id="PTHR30349">
    <property type="entry name" value="PHAGE INTEGRASE-RELATED"/>
    <property type="match status" value="1"/>
</dbReference>
<dbReference type="InterPro" id="IPR004107">
    <property type="entry name" value="Integrase_SAM-like_N"/>
</dbReference>
<dbReference type="KEGG" id="mmar:MODMU_0715"/>
<keyword evidence="1" id="KW-0229">DNA integration</keyword>
<evidence type="ECO:0000256" key="4">
    <source>
        <dbReference type="PROSITE-ProRule" id="PRU01248"/>
    </source>
</evidence>
<evidence type="ECO:0000313" key="8">
    <source>
        <dbReference type="Proteomes" id="UP000006461"/>
    </source>
</evidence>
<organism evidence="7 8">
    <name type="scientific">Modestobacter italicus (strain DSM 44449 / CECT 9708 / BC 501)</name>
    <dbReference type="NCBI Taxonomy" id="2732864"/>
    <lineage>
        <taxon>Bacteria</taxon>
        <taxon>Bacillati</taxon>
        <taxon>Actinomycetota</taxon>
        <taxon>Actinomycetes</taxon>
        <taxon>Geodermatophilales</taxon>
        <taxon>Geodermatophilaceae</taxon>
        <taxon>Modestobacter</taxon>
    </lineage>
</organism>
<dbReference type="Pfam" id="PF14659">
    <property type="entry name" value="Phage_int_SAM_3"/>
    <property type="match status" value="1"/>
</dbReference>
<dbReference type="GO" id="GO:0006310">
    <property type="term" value="P:DNA recombination"/>
    <property type="evidence" value="ECO:0007669"/>
    <property type="project" value="UniProtKB-KW"/>
</dbReference>
<dbReference type="EMBL" id="FO203431">
    <property type="protein sequence ID" value="CCH86168.1"/>
    <property type="molecule type" value="Genomic_DNA"/>
</dbReference>
<dbReference type="eggNOG" id="COG0582">
    <property type="taxonomic scope" value="Bacteria"/>
</dbReference>
<protein>
    <submittedName>
        <fullName evidence="7">Integrase</fullName>
    </submittedName>
</protein>
<dbReference type="Gene3D" id="1.10.443.10">
    <property type="entry name" value="Intergrase catalytic core"/>
    <property type="match status" value="1"/>
</dbReference>
<dbReference type="OMA" id="GSWYFHC"/>
<dbReference type="GO" id="GO:0003677">
    <property type="term" value="F:DNA binding"/>
    <property type="evidence" value="ECO:0007669"/>
    <property type="project" value="UniProtKB-UniRule"/>
</dbReference>
<dbReference type="Gene3D" id="1.10.150.130">
    <property type="match status" value="1"/>
</dbReference>
<sequence length="405" mass="44641">MTGTVFKRCSCPPAVDAAGRRKNCPKRHGSWFFAHDVRDPSGRRRQVRRGGYDSAADARAALQASLAVTGQGVRVQDQRRVTVAGYLESWLERKKDAGRFRPSTALHTQGHLRDYWIPLLGHYRLADLTVDDVDRALASLRRQGTRSKRLSPSSVRRIHATLRSALNDAVRRRVIPYNPAALAELEPTRRPKVRPWEPEELGAFLDASAGHRLGVLFEVLAMTGLRRGEVVGLRWGDVDLDKRVLWVRQSVVQVGYESVVGQPKTASGEDRRVDLDASTAGSLIAHRLQQDAERAAFGAAYEEHDLVFAREDGSYLKPEVVSRTFQALVADAGLRRVRLHDLRHGQASIMLAAGVDMTVVSKRLGHSGIRITSDTYTHLLEGVGRQAAEAAAALVPRGSGAHRSG</sequence>
<gene>
    <name evidence="7" type="ordered locus">MODMU_0715</name>
</gene>
<dbReference type="Pfam" id="PF00589">
    <property type="entry name" value="Phage_integrase"/>
    <property type="match status" value="1"/>
</dbReference>
<dbReference type="HOGENOM" id="CLU_027562_17_1_11"/>
<evidence type="ECO:0000259" key="5">
    <source>
        <dbReference type="PROSITE" id="PS51898"/>
    </source>
</evidence>
<dbReference type="AlphaFoldDB" id="I4ES05"/>
<dbReference type="PROSITE" id="PS51898">
    <property type="entry name" value="TYR_RECOMBINASE"/>
    <property type="match status" value="1"/>
</dbReference>
<dbReference type="STRING" id="477641.MODMU_0715"/>
<keyword evidence="2 4" id="KW-0238">DNA-binding</keyword>
<dbReference type="GO" id="GO:0015074">
    <property type="term" value="P:DNA integration"/>
    <property type="evidence" value="ECO:0007669"/>
    <property type="project" value="UniProtKB-KW"/>
</dbReference>
<keyword evidence="3" id="KW-0233">DNA recombination</keyword>
<name>I4ES05_MODI5</name>
<dbReference type="SUPFAM" id="SSF56349">
    <property type="entry name" value="DNA breaking-rejoining enzymes"/>
    <property type="match status" value="1"/>
</dbReference>
<evidence type="ECO:0000259" key="6">
    <source>
        <dbReference type="PROSITE" id="PS51900"/>
    </source>
</evidence>
<dbReference type="InterPro" id="IPR013762">
    <property type="entry name" value="Integrase-like_cat_sf"/>
</dbReference>
<proteinExistence type="predicted"/>
<feature type="domain" description="Tyr recombinase" evidence="5">
    <location>
        <begin position="191"/>
        <end position="389"/>
    </location>
</feature>
<evidence type="ECO:0000256" key="3">
    <source>
        <dbReference type="ARBA" id="ARBA00023172"/>
    </source>
</evidence>
<dbReference type="InterPro" id="IPR011010">
    <property type="entry name" value="DNA_brk_join_enz"/>
</dbReference>
<dbReference type="InterPro" id="IPR044068">
    <property type="entry name" value="CB"/>
</dbReference>